<dbReference type="PANTHER" id="PTHR34793:SF1">
    <property type="entry name" value="PROTEIN THYLAKOID FORMATION 1, CHLOROPLASTIC"/>
    <property type="match status" value="1"/>
</dbReference>
<dbReference type="Pfam" id="PF11264">
    <property type="entry name" value="ThylakoidFormat"/>
    <property type="match status" value="1"/>
</dbReference>
<feature type="non-terminal residue" evidence="2">
    <location>
        <position position="132"/>
    </location>
</feature>
<feature type="non-terminal residue" evidence="2">
    <location>
        <position position="1"/>
    </location>
</feature>
<evidence type="ECO:0000313" key="2">
    <source>
        <dbReference type="EMBL" id="KAH9323889.1"/>
    </source>
</evidence>
<dbReference type="GO" id="GO:0010207">
    <property type="term" value="P:photosystem II assembly"/>
    <property type="evidence" value="ECO:0007669"/>
    <property type="project" value="InterPro"/>
</dbReference>
<dbReference type="InterPro" id="IPR017499">
    <property type="entry name" value="Thf1"/>
</dbReference>
<gene>
    <name evidence="2" type="ORF">KI387_018528</name>
</gene>
<keyword evidence="3" id="KW-1185">Reference proteome</keyword>
<comment type="caution">
    <text evidence="2">The sequence shown here is derived from an EMBL/GenBank/DDBJ whole genome shotgun (WGS) entry which is preliminary data.</text>
</comment>
<proteinExistence type="predicted"/>
<evidence type="ECO:0000256" key="1">
    <source>
        <dbReference type="ARBA" id="ARBA00023054"/>
    </source>
</evidence>
<dbReference type="GO" id="GO:0009534">
    <property type="term" value="C:chloroplast thylakoid"/>
    <property type="evidence" value="ECO:0007669"/>
    <property type="project" value="TreeGrafter"/>
</dbReference>
<sequence>SNSIGTVGWRMAPGFNHTLIPGVPRSSVYTAASFAPCCMSITADIPTVAETKLAFLKAYKRPIPNIYNNVIQELIVQQHLMRYKMTYQYDEVFALGFVTVYDQLMDGYPSDEDREAIFRAYITALNEDPERY</sequence>
<organism evidence="2 3">
    <name type="scientific">Taxus chinensis</name>
    <name type="common">Chinese yew</name>
    <name type="synonym">Taxus wallichiana var. chinensis</name>
    <dbReference type="NCBI Taxonomy" id="29808"/>
    <lineage>
        <taxon>Eukaryota</taxon>
        <taxon>Viridiplantae</taxon>
        <taxon>Streptophyta</taxon>
        <taxon>Embryophyta</taxon>
        <taxon>Tracheophyta</taxon>
        <taxon>Spermatophyta</taxon>
        <taxon>Pinopsida</taxon>
        <taxon>Pinidae</taxon>
        <taxon>Conifers II</taxon>
        <taxon>Cupressales</taxon>
        <taxon>Taxaceae</taxon>
        <taxon>Taxus</taxon>
    </lineage>
</organism>
<keyword evidence="1" id="KW-0175">Coiled coil</keyword>
<dbReference type="GO" id="GO:0010027">
    <property type="term" value="P:thylakoid membrane organization"/>
    <property type="evidence" value="ECO:0007669"/>
    <property type="project" value="TreeGrafter"/>
</dbReference>
<dbReference type="AlphaFoldDB" id="A0AA38GHL5"/>
<dbReference type="Proteomes" id="UP000824469">
    <property type="component" value="Unassembled WGS sequence"/>
</dbReference>
<dbReference type="GO" id="GO:0045038">
    <property type="term" value="P:protein import into chloroplast thylakoid membrane"/>
    <property type="evidence" value="ECO:0007669"/>
    <property type="project" value="TreeGrafter"/>
</dbReference>
<dbReference type="EMBL" id="JAHRHJ020000003">
    <property type="protein sequence ID" value="KAH9323889.1"/>
    <property type="molecule type" value="Genomic_DNA"/>
</dbReference>
<dbReference type="PANTHER" id="PTHR34793">
    <property type="entry name" value="PROTEIN THYLAKOID FORMATION 1, CHLOROPLASTIC"/>
    <property type="match status" value="1"/>
</dbReference>
<accession>A0AA38GHL5</accession>
<evidence type="ECO:0000313" key="3">
    <source>
        <dbReference type="Proteomes" id="UP000824469"/>
    </source>
</evidence>
<name>A0AA38GHL5_TAXCH</name>
<dbReference type="GO" id="GO:0045037">
    <property type="term" value="P:protein import into chloroplast stroma"/>
    <property type="evidence" value="ECO:0007669"/>
    <property type="project" value="TreeGrafter"/>
</dbReference>
<reference evidence="2 3" key="1">
    <citation type="journal article" date="2021" name="Nat. Plants">
        <title>The Taxus genome provides insights into paclitaxel biosynthesis.</title>
        <authorList>
            <person name="Xiong X."/>
            <person name="Gou J."/>
            <person name="Liao Q."/>
            <person name="Li Y."/>
            <person name="Zhou Q."/>
            <person name="Bi G."/>
            <person name="Li C."/>
            <person name="Du R."/>
            <person name="Wang X."/>
            <person name="Sun T."/>
            <person name="Guo L."/>
            <person name="Liang H."/>
            <person name="Lu P."/>
            <person name="Wu Y."/>
            <person name="Zhang Z."/>
            <person name="Ro D.K."/>
            <person name="Shang Y."/>
            <person name="Huang S."/>
            <person name="Yan J."/>
        </authorList>
    </citation>
    <scope>NUCLEOTIDE SEQUENCE [LARGE SCALE GENOMIC DNA]</scope>
    <source>
        <strain evidence="2">Ta-2019</strain>
    </source>
</reference>
<protein>
    <submittedName>
        <fullName evidence="2">Uncharacterized protein</fullName>
    </submittedName>
</protein>